<name>A0A0F4GF36_9PEZI</name>
<evidence type="ECO:0000313" key="3">
    <source>
        <dbReference type="Proteomes" id="UP000033647"/>
    </source>
</evidence>
<feature type="region of interest" description="Disordered" evidence="1">
    <location>
        <begin position="1"/>
        <end position="82"/>
    </location>
</feature>
<evidence type="ECO:0000313" key="2">
    <source>
        <dbReference type="EMBL" id="KJX95617.1"/>
    </source>
</evidence>
<dbReference type="AlphaFoldDB" id="A0A0F4GF36"/>
<feature type="compositionally biased region" description="Basic and acidic residues" evidence="1">
    <location>
        <begin position="31"/>
        <end position="42"/>
    </location>
</feature>
<feature type="compositionally biased region" description="Basic and acidic residues" evidence="1">
    <location>
        <begin position="1"/>
        <end position="24"/>
    </location>
</feature>
<protein>
    <submittedName>
        <fullName evidence="2">Uncharacterized protein</fullName>
    </submittedName>
</protein>
<keyword evidence="3" id="KW-1185">Reference proteome</keyword>
<accession>A0A0F4GF36</accession>
<reference evidence="2 3" key="1">
    <citation type="submission" date="2015-03" db="EMBL/GenBank/DDBJ databases">
        <title>RNA-seq based gene annotation and comparative genomics of four Zymoseptoria species reveal species-specific pathogenicity related genes and transposable element activity.</title>
        <authorList>
            <person name="Grandaubert J."/>
            <person name="Bhattacharyya A."/>
            <person name="Stukenbrock E.H."/>
        </authorList>
    </citation>
    <scope>NUCLEOTIDE SEQUENCE [LARGE SCALE GENOMIC DNA]</scope>
    <source>
        <strain evidence="2 3">Zb18110</strain>
    </source>
</reference>
<proteinExistence type="predicted"/>
<feature type="compositionally biased region" description="Acidic residues" evidence="1">
    <location>
        <begin position="58"/>
        <end position="69"/>
    </location>
</feature>
<organism evidence="2 3">
    <name type="scientific">Zymoseptoria brevis</name>
    <dbReference type="NCBI Taxonomy" id="1047168"/>
    <lineage>
        <taxon>Eukaryota</taxon>
        <taxon>Fungi</taxon>
        <taxon>Dikarya</taxon>
        <taxon>Ascomycota</taxon>
        <taxon>Pezizomycotina</taxon>
        <taxon>Dothideomycetes</taxon>
        <taxon>Dothideomycetidae</taxon>
        <taxon>Mycosphaerellales</taxon>
        <taxon>Mycosphaerellaceae</taxon>
        <taxon>Zymoseptoria</taxon>
    </lineage>
</organism>
<comment type="caution">
    <text evidence="2">The sequence shown here is derived from an EMBL/GenBank/DDBJ whole genome shotgun (WGS) entry which is preliminary data.</text>
</comment>
<gene>
    <name evidence="2" type="ORF">TI39_contig4101g00003</name>
</gene>
<evidence type="ECO:0000256" key="1">
    <source>
        <dbReference type="SAM" id="MobiDB-lite"/>
    </source>
</evidence>
<dbReference type="EMBL" id="LAFY01004061">
    <property type="protein sequence ID" value="KJX95617.1"/>
    <property type="molecule type" value="Genomic_DNA"/>
</dbReference>
<sequence>MRLYEKQDRKDPDRIDARDPHTIDLSKSQKAQKDAEDEERRANQAAEDAEDKKRANEEAAEVEAAEEAESISSIDDSNDASQHDDDARLALLLQTSRRSYPSDKASAAKKMEENAVKAMIAAAQQGQPVVDQPCIEGPLVSLTKKLVDGSWPPVVNAHLRPYKIKGLTDPRIQYGSMLSLHIILTVDPAPHIGCGSGTEKHERNALIAVDSHSHHVCSIFFIGSRPQSVALIGVKFSLSPKTGSQDDVILPPNTMVNIAIKVPDEIDLVILLPHRQAKALHSHGNFYNPKKNLSTGKR</sequence>
<dbReference type="Proteomes" id="UP000033647">
    <property type="component" value="Unassembled WGS sequence"/>
</dbReference>